<dbReference type="Pfam" id="PF00905">
    <property type="entry name" value="Transpeptidase"/>
    <property type="match status" value="1"/>
</dbReference>
<evidence type="ECO:0000259" key="3">
    <source>
        <dbReference type="Pfam" id="PF00905"/>
    </source>
</evidence>
<dbReference type="InterPro" id="IPR012338">
    <property type="entry name" value="Beta-lactam/transpept-like"/>
</dbReference>
<protein>
    <submittedName>
        <fullName evidence="5">Penicillin-binding protein</fullName>
    </submittedName>
</protein>
<dbReference type="Pfam" id="PF21922">
    <property type="entry name" value="PBP_dimer_2"/>
    <property type="match status" value="1"/>
</dbReference>
<name>A0ABQ0R1E3_9FIRM</name>
<evidence type="ECO:0000313" key="6">
    <source>
        <dbReference type="Proteomes" id="UP000702954"/>
    </source>
</evidence>
<feature type="compositionally biased region" description="Basic residues" evidence="1">
    <location>
        <begin position="17"/>
        <end position="31"/>
    </location>
</feature>
<dbReference type="SUPFAM" id="SSF56519">
    <property type="entry name" value="Penicillin binding protein dimerisation domain"/>
    <property type="match status" value="1"/>
</dbReference>
<dbReference type="Proteomes" id="UP000702954">
    <property type="component" value="Unassembled WGS sequence"/>
</dbReference>
<keyword evidence="2" id="KW-0812">Transmembrane</keyword>
<dbReference type="PANTHER" id="PTHR30627">
    <property type="entry name" value="PEPTIDOGLYCAN D,D-TRANSPEPTIDASE"/>
    <property type="match status" value="1"/>
</dbReference>
<feature type="transmembrane region" description="Helical" evidence="2">
    <location>
        <begin position="37"/>
        <end position="57"/>
    </location>
</feature>
<evidence type="ECO:0000256" key="2">
    <source>
        <dbReference type="SAM" id="Phobius"/>
    </source>
</evidence>
<dbReference type="InterPro" id="IPR054120">
    <property type="entry name" value="PBPA_dimer"/>
</dbReference>
<feature type="domain" description="Penicillin-binding protein transpeptidase" evidence="3">
    <location>
        <begin position="184"/>
        <end position="491"/>
    </location>
</feature>
<feature type="domain" description="Penicillin binding protein A dimerisation" evidence="4">
    <location>
        <begin position="84"/>
        <end position="163"/>
    </location>
</feature>
<gene>
    <name evidence="5" type="ORF">FAEUMB_29020</name>
</gene>
<dbReference type="InterPro" id="IPR050515">
    <property type="entry name" value="Beta-lactam/transpept"/>
</dbReference>
<organism evidence="5 6">
    <name type="scientific">Faecalimonas umbilicata</name>
    <dbReference type="NCBI Taxonomy" id="1912855"/>
    <lineage>
        <taxon>Bacteria</taxon>
        <taxon>Bacillati</taxon>
        <taxon>Bacillota</taxon>
        <taxon>Clostridia</taxon>
        <taxon>Lachnospirales</taxon>
        <taxon>Lachnospiraceae</taxon>
        <taxon>Faecalimonas</taxon>
    </lineage>
</organism>
<feature type="compositionally biased region" description="Basic and acidic residues" evidence="1">
    <location>
        <begin position="1"/>
        <end position="16"/>
    </location>
</feature>
<reference evidence="5 6" key="1">
    <citation type="journal article" date="2018" name="Int. J. Syst. Evol. Microbiol.">
        <title>Draft Genome Sequence of Faecalimonas umbilicata JCM 30896T, an Acetate-Producing Bacterium Isolated from Human Feces.</title>
        <authorList>
            <person name="Sakamoto M."/>
            <person name="Ikeyama N."/>
            <person name="Yuki M."/>
            <person name="Ohkuma M."/>
        </authorList>
    </citation>
    <scope>NUCLEOTIDE SEQUENCE [LARGE SCALE GENOMIC DNA]</scope>
    <source>
        <strain evidence="5 6">EGH7</strain>
    </source>
</reference>
<sequence>MRERKQDNYEMREDGKRSKRKREKERQKKKKATNKEFARVTYLFVTLFLVLMGYIVYFNVVKSEKIINSPYNTRQDTFSDRVVRGSILDRNGEVLAKTEVAEDGSEMRTYPYGEVFAHVVGYDVNGKSGLESAENFDLLTSNAFFVERIIKEFQAKKNTGDSVVTTLDAKLQTTAYHALGDEKGAVVVMEADTGKILAMVSKPSFDPNSVEDNWEYLNADNEQSPLLNRAMQGAYAPGSIFKIVTALEYIREQPAYGAYTYDCYGEITYDGTTIPCFNHIAHGFQDLNTSFANSCNSSFANIGLSLDRKSYAKTCKQLLFNSKLPSVLDYRKSDFSLEETSTSAEVMMTAMGQGDTQVSPYHMALITSAVANGGKLMKPYLVSEVTNYTGTPVKKNKPSVYKELMTAEEASILTQYMTSVVTQGTGMELSGESYSVAGKTGTAEYGSDGQSHSWFVGFTNVEDPELVVSVIVEGNEMQTGGRAIPVAKAIMNAYYYE</sequence>
<feature type="region of interest" description="Disordered" evidence="1">
    <location>
        <begin position="1"/>
        <end position="31"/>
    </location>
</feature>
<accession>A0ABQ0R1E3</accession>
<keyword evidence="6" id="KW-1185">Reference proteome</keyword>
<dbReference type="SUPFAM" id="SSF56601">
    <property type="entry name" value="beta-lactamase/transpeptidase-like"/>
    <property type="match status" value="1"/>
</dbReference>
<dbReference type="InterPro" id="IPR036138">
    <property type="entry name" value="PBP_dimer_sf"/>
</dbReference>
<dbReference type="Gene3D" id="3.40.710.10">
    <property type="entry name" value="DD-peptidase/beta-lactamase superfamily"/>
    <property type="match status" value="1"/>
</dbReference>
<comment type="caution">
    <text evidence="5">The sequence shown here is derived from an EMBL/GenBank/DDBJ whole genome shotgun (WGS) entry which is preliminary data.</text>
</comment>
<proteinExistence type="predicted"/>
<dbReference type="InterPro" id="IPR001460">
    <property type="entry name" value="PCN-bd_Tpept"/>
</dbReference>
<evidence type="ECO:0000313" key="5">
    <source>
        <dbReference type="EMBL" id="GBU06361.1"/>
    </source>
</evidence>
<keyword evidence="2" id="KW-0472">Membrane</keyword>
<dbReference type="Gene3D" id="3.90.1310.10">
    <property type="entry name" value="Penicillin-binding protein 2a (Domain 2)"/>
    <property type="match status" value="1"/>
</dbReference>
<dbReference type="EMBL" id="BHEO01000008">
    <property type="protein sequence ID" value="GBU06361.1"/>
    <property type="molecule type" value="Genomic_DNA"/>
</dbReference>
<evidence type="ECO:0000259" key="4">
    <source>
        <dbReference type="Pfam" id="PF21922"/>
    </source>
</evidence>
<evidence type="ECO:0000256" key="1">
    <source>
        <dbReference type="SAM" id="MobiDB-lite"/>
    </source>
</evidence>
<dbReference type="PANTHER" id="PTHR30627:SF24">
    <property type="entry name" value="PENICILLIN-BINDING PROTEIN 4B"/>
    <property type="match status" value="1"/>
</dbReference>
<keyword evidence="2" id="KW-1133">Transmembrane helix</keyword>